<sequence length="126" mass="14139">MRTKEHTHEHEGQNYPTKSIICRTTDQLSACRHPEGYTASPSRRRVALRSGCPGPPLSWARHTVSISWSVQSRATRGKSHTAVVVESSEREETLLCSRLPEPATYDRFASINPSPPRISITRLTMV</sequence>
<reference evidence="1" key="1">
    <citation type="journal article" date="2022" name="bioRxiv">
        <title>Sequencing and chromosome-scale assembly of the giantPleurodeles waltlgenome.</title>
        <authorList>
            <person name="Brown T."/>
            <person name="Elewa A."/>
            <person name="Iarovenko S."/>
            <person name="Subramanian E."/>
            <person name="Araus A.J."/>
            <person name="Petzold A."/>
            <person name="Susuki M."/>
            <person name="Suzuki K.-i.T."/>
            <person name="Hayashi T."/>
            <person name="Toyoda A."/>
            <person name="Oliveira C."/>
            <person name="Osipova E."/>
            <person name="Leigh N.D."/>
            <person name="Simon A."/>
            <person name="Yun M.H."/>
        </authorList>
    </citation>
    <scope>NUCLEOTIDE SEQUENCE</scope>
    <source>
        <strain evidence="1">20211129_DDA</strain>
        <tissue evidence="1">Liver</tissue>
    </source>
</reference>
<protein>
    <submittedName>
        <fullName evidence="1">Uncharacterized protein</fullName>
    </submittedName>
</protein>
<evidence type="ECO:0000313" key="1">
    <source>
        <dbReference type="EMBL" id="KAJ1199697.1"/>
    </source>
</evidence>
<name>A0AAV7VHP0_PLEWA</name>
<dbReference type="AlphaFoldDB" id="A0AAV7VHP0"/>
<keyword evidence="2" id="KW-1185">Reference proteome</keyword>
<accession>A0AAV7VHP0</accession>
<evidence type="ECO:0000313" key="2">
    <source>
        <dbReference type="Proteomes" id="UP001066276"/>
    </source>
</evidence>
<dbReference type="Proteomes" id="UP001066276">
    <property type="component" value="Chromosome 2_1"/>
</dbReference>
<organism evidence="1 2">
    <name type="scientific">Pleurodeles waltl</name>
    <name type="common">Iberian ribbed newt</name>
    <dbReference type="NCBI Taxonomy" id="8319"/>
    <lineage>
        <taxon>Eukaryota</taxon>
        <taxon>Metazoa</taxon>
        <taxon>Chordata</taxon>
        <taxon>Craniata</taxon>
        <taxon>Vertebrata</taxon>
        <taxon>Euteleostomi</taxon>
        <taxon>Amphibia</taxon>
        <taxon>Batrachia</taxon>
        <taxon>Caudata</taxon>
        <taxon>Salamandroidea</taxon>
        <taxon>Salamandridae</taxon>
        <taxon>Pleurodelinae</taxon>
        <taxon>Pleurodeles</taxon>
    </lineage>
</organism>
<gene>
    <name evidence="1" type="ORF">NDU88_003530</name>
</gene>
<proteinExistence type="predicted"/>
<comment type="caution">
    <text evidence="1">The sequence shown here is derived from an EMBL/GenBank/DDBJ whole genome shotgun (WGS) entry which is preliminary data.</text>
</comment>
<dbReference type="EMBL" id="JANPWB010000003">
    <property type="protein sequence ID" value="KAJ1199697.1"/>
    <property type="molecule type" value="Genomic_DNA"/>
</dbReference>